<proteinExistence type="predicted"/>
<reference evidence="1 2" key="1">
    <citation type="submission" date="2024-09" db="EMBL/GenBank/DDBJ databases">
        <title>Genome sequencing and assembly of Phytophthora oleae, isolate VK10A, causative agent of rot of olive drupes.</title>
        <authorList>
            <person name="Conti Taguali S."/>
            <person name="Riolo M."/>
            <person name="La Spada F."/>
            <person name="Cacciola S.O."/>
            <person name="Dionisio G."/>
        </authorList>
    </citation>
    <scope>NUCLEOTIDE SEQUENCE [LARGE SCALE GENOMIC DNA]</scope>
    <source>
        <strain evidence="1 2">VK10A</strain>
    </source>
</reference>
<name>A0ABD3EX31_9STRA</name>
<dbReference type="Proteomes" id="UP001632037">
    <property type="component" value="Unassembled WGS sequence"/>
</dbReference>
<accession>A0ABD3EX31</accession>
<comment type="caution">
    <text evidence="1">The sequence shown here is derived from an EMBL/GenBank/DDBJ whole genome shotgun (WGS) entry which is preliminary data.</text>
</comment>
<sequence>MMAPPLQRQQVELRMRDEDVKVALRVQLHGGRASRSSTADFLGGVRAQAPVRQHVWSRQNSTTAT</sequence>
<dbReference type="AlphaFoldDB" id="A0ABD3EX31"/>
<evidence type="ECO:0000313" key="2">
    <source>
        <dbReference type="Proteomes" id="UP001632037"/>
    </source>
</evidence>
<evidence type="ECO:0000313" key="1">
    <source>
        <dbReference type="EMBL" id="KAL3657866.1"/>
    </source>
</evidence>
<protein>
    <submittedName>
        <fullName evidence="1">Uncharacterized protein</fullName>
    </submittedName>
</protein>
<organism evidence="1 2">
    <name type="scientific">Phytophthora oleae</name>
    <dbReference type="NCBI Taxonomy" id="2107226"/>
    <lineage>
        <taxon>Eukaryota</taxon>
        <taxon>Sar</taxon>
        <taxon>Stramenopiles</taxon>
        <taxon>Oomycota</taxon>
        <taxon>Peronosporomycetes</taxon>
        <taxon>Peronosporales</taxon>
        <taxon>Peronosporaceae</taxon>
        <taxon>Phytophthora</taxon>
    </lineage>
</organism>
<dbReference type="EMBL" id="JBIMZQ010000060">
    <property type="protein sequence ID" value="KAL3657866.1"/>
    <property type="molecule type" value="Genomic_DNA"/>
</dbReference>
<gene>
    <name evidence="1" type="ORF">V7S43_017244</name>
</gene>
<keyword evidence="2" id="KW-1185">Reference proteome</keyword>